<evidence type="ECO:0000313" key="1">
    <source>
        <dbReference type="EMBL" id="ADG99263.1"/>
    </source>
</evidence>
<gene>
    <name evidence="1" type="ordered locus">Srot_2832</name>
</gene>
<dbReference type="EMBL" id="CP001958">
    <property type="protein sequence ID" value="ADG99263.1"/>
    <property type="molecule type" value="Genomic_DNA"/>
</dbReference>
<dbReference type="AlphaFoldDB" id="D6ZDK6"/>
<dbReference type="Proteomes" id="UP000002247">
    <property type="component" value="Chromosome"/>
</dbReference>
<reference evidence="1 2" key="1">
    <citation type="journal article" date="2010" name="Stand. Genomic Sci.">
        <title>Complete genome sequence of Segniliparus rotundus type strain (CDC 1076).</title>
        <authorList>
            <person name="Sikorski J."/>
            <person name="Lapidus A."/>
            <person name="Copeland A."/>
            <person name="Misra M."/>
            <person name="Glavina Del Rio T."/>
            <person name="Nolan M."/>
            <person name="Lucas S."/>
            <person name="Chen F."/>
            <person name="Tice H."/>
            <person name="Cheng J.F."/>
            <person name="Jando M."/>
            <person name="Schneider S."/>
            <person name="Bruce D."/>
            <person name="Goodwin L."/>
            <person name="Pitluck S."/>
            <person name="Liolios K."/>
            <person name="Mikhailova N."/>
            <person name="Pati A."/>
            <person name="Ivanova N."/>
            <person name="Mavromatis K."/>
            <person name="Chen A."/>
            <person name="Palaniappan K."/>
            <person name="Chertkov O."/>
            <person name="Land M."/>
            <person name="Hauser L."/>
            <person name="Chang Y.J."/>
            <person name="Jeffries C.D."/>
            <person name="Brettin T."/>
            <person name="Detter J.C."/>
            <person name="Han C."/>
            <person name="Rohde M."/>
            <person name="Goker M."/>
            <person name="Bristow J."/>
            <person name="Eisen J.A."/>
            <person name="Markowitz V."/>
            <person name="Hugenholtz P."/>
            <person name="Kyrpides N.C."/>
            <person name="Klenk H.P."/>
        </authorList>
    </citation>
    <scope>NUCLEOTIDE SEQUENCE [LARGE SCALE GENOMIC DNA]</scope>
    <source>
        <strain evidence="2">ATCC BAA-972 / CDC 1076 / CIP 108378 / DSM 44985 / JCM 13578</strain>
    </source>
</reference>
<dbReference type="RefSeq" id="WP_013139712.1">
    <property type="nucleotide sequence ID" value="NC_014168.1"/>
</dbReference>
<sequence length="385" mass="40713">MTNGLRVRGGHPGAAGGQGSWGAYRWSSYGEAIALVSSLHASAEQAGPRAVAAVDELGRVISDPIRVAVKGREGVGRSRVVQALAPPLEGELDFVESDLGHGQSPGEIVLHVLTAAARSVDKDASKAVDTTMACGLLNKCDAISTPGDPGLWDQASEAAERSSAELGYPVFPAVALLANAVVDEQTYQWLETIADGDETTPPSAELFLEAGRNSPVGVAERERLLREIGIYGLYCAFGALRIEAYRDPQVLTDTLRELSGFSAFLPCLQGLAVRARARRISEFLAKMEQAASLGVLRDEIEAILAGGPVARLRMDAAWGSGVLDEADLALGPDALDDPQAALQEAIRFRQLGAQCADPRAAGLAWDLHVGFLRSWAERSKPGRPA</sequence>
<dbReference type="STRING" id="640132.Srot_2832"/>
<protein>
    <submittedName>
        <fullName evidence="1">Uncharacterized protein</fullName>
    </submittedName>
</protein>
<accession>D6ZDK6</accession>
<evidence type="ECO:0000313" key="2">
    <source>
        <dbReference type="Proteomes" id="UP000002247"/>
    </source>
</evidence>
<proteinExistence type="predicted"/>
<name>D6ZDK6_SEGRD</name>
<dbReference type="HOGENOM" id="CLU_064477_0_0_11"/>
<organism evidence="1 2">
    <name type="scientific">Segniliparus rotundus (strain ATCC BAA-972 / CDC 1076 / CIP 108378 / DSM 44985 / JCM 13578)</name>
    <dbReference type="NCBI Taxonomy" id="640132"/>
    <lineage>
        <taxon>Bacteria</taxon>
        <taxon>Bacillati</taxon>
        <taxon>Actinomycetota</taxon>
        <taxon>Actinomycetes</taxon>
        <taxon>Mycobacteriales</taxon>
        <taxon>Segniliparaceae</taxon>
        <taxon>Segniliparus</taxon>
    </lineage>
</organism>
<dbReference type="KEGG" id="srt:Srot_2832"/>
<keyword evidence="2" id="KW-1185">Reference proteome</keyword>